<dbReference type="SUPFAM" id="SSF53448">
    <property type="entry name" value="Nucleotide-diphospho-sugar transferases"/>
    <property type="match status" value="1"/>
</dbReference>
<dbReference type="GO" id="GO:0015020">
    <property type="term" value="F:glucuronosyltransferase activity"/>
    <property type="evidence" value="ECO:0007669"/>
    <property type="project" value="TreeGrafter"/>
</dbReference>
<evidence type="ECO:0000256" key="8">
    <source>
        <dbReference type="SAM" id="Phobius"/>
    </source>
</evidence>
<dbReference type="GO" id="GO:0000139">
    <property type="term" value="C:Golgi membrane"/>
    <property type="evidence" value="ECO:0007669"/>
    <property type="project" value="UniProtKB-SubCell"/>
</dbReference>
<keyword evidence="10" id="KW-1185">Reference proteome</keyword>
<keyword evidence="4 8" id="KW-1133">Transmembrane helix</keyword>
<dbReference type="Pfam" id="PF13896">
    <property type="entry name" value="Glyco_transf_49"/>
    <property type="match status" value="2"/>
</dbReference>
<dbReference type="GO" id="GO:0042285">
    <property type="term" value="F:xylosyltransferase activity"/>
    <property type="evidence" value="ECO:0007669"/>
    <property type="project" value="TreeGrafter"/>
</dbReference>
<reference evidence="9 10" key="1">
    <citation type="journal article" date="2023" name="BMC Biol.">
        <title>The compact genome of the sponge Oopsacas minuta (Hexactinellida) is lacking key metazoan core genes.</title>
        <authorList>
            <person name="Santini S."/>
            <person name="Schenkelaars Q."/>
            <person name="Jourda C."/>
            <person name="Duchesne M."/>
            <person name="Belahbib H."/>
            <person name="Rocher C."/>
            <person name="Selva M."/>
            <person name="Riesgo A."/>
            <person name="Vervoort M."/>
            <person name="Leys S.P."/>
            <person name="Kodjabachian L."/>
            <person name="Le Bivic A."/>
            <person name="Borchiellini C."/>
            <person name="Claverie J.M."/>
            <person name="Renard E."/>
        </authorList>
    </citation>
    <scope>NUCLEOTIDE SEQUENCE [LARGE SCALE GENOMIC DNA]</scope>
    <source>
        <strain evidence="9">SPO-2</strain>
    </source>
</reference>
<dbReference type="PANTHER" id="PTHR12270">
    <property type="entry name" value="GLYCOSYLTRANSFERASE-RELATED"/>
    <property type="match status" value="1"/>
</dbReference>
<evidence type="ECO:0000256" key="6">
    <source>
        <dbReference type="ARBA" id="ARBA00023136"/>
    </source>
</evidence>
<evidence type="ECO:0000256" key="2">
    <source>
        <dbReference type="ARBA" id="ARBA00022692"/>
    </source>
</evidence>
<dbReference type="InterPro" id="IPR002495">
    <property type="entry name" value="Glyco_trans_8"/>
</dbReference>
<dbReference type="Proteomes" id="UP001165289">
    <property type="component" value="Unassembled WGS sequence"/>
</dbReference>
<evidence type="ECO:0000313" key="9">
    <source>
        <dbReference type="EMBL" id="KAI6651983.1"/>
    </source>
</evidence>
<name>A0AAV7JTF4_9METZ</name>
<evidence type="ECO:0000256" key="4">
    <source>
        <dbReference type="ARBA" id="ARBA00022989"/>
    </source>
</evidence>
<dbReference type="InterPro" id="IPR051292">
    <property type="entry name" value="Xyl/GlcA_transferase"/>
</dbReference>
<organism evidence="9 10">
    <name type="scientific">Oopsacas minuta</name>
    <dbReference type="NCBI Taxonomy" id="111878"/>
    <lineage>
        <taxon>Eukaryota</taxon>
        <taxon>Metazoa</taxon>
        <taxon>Porifera</taxon>
        <taxon>Hexactinellida</taxon>
        <taxon>Hexasterophora</taxon>
        <taxon>Lyssacinosida</taxon>
        <taxon>Leucopsacidae</taxon>
        <taxon>Oopsacas</taxon>
    </lineage>
</organism>
<dbReference type="FunFam" id="3.90.550.10:FF:000016">
    <property type="entry name" value="LARGE xylosyl- and glucuronyltransferase 2"/>
    <property type="match status" value="1"/>
</dbReference>
<protein>
    <submittedName>
        <fullName evidence="9">Uncharacterized protein</fullName>
    </submittedName>
</protein>
<dbReference type="AlphaFoldDB" id="A0AAV7JTF4"/>
<proteinExistence type="predicted"/>
<dbReference type="PANTHER" id="PTHR12270:SF25">
    <property type="entry name" value="GLYCOSYLTRANSFERASE-LIKE PROTEIN LARGE"/>
    <property type="match status" value="1"/>
</dbReference>
<dbReference type="Gene3D" id="3.90.550.10">
    <property type="entry name" value="Spore Coat Polysaccharide Biosynthesis Protein SpsA, Chain A"/>
    <property type="match status" value="1"/>
</dbReference>
<accession>A0AAV7JTF4</accession>
<comment type="subcellular location">
    <subcellularLocation>
        <location evidence="1">Golgi apparatus membrane</location>
        <topology evidence="1">Single-pass type II membrane protein</topology>
    </subcellularLocation>
</comment>
<dbReference type="Pfam" id="PF01501">
    <property type="entry name" value="Glyco_transf_8"/>
    <property type="match status" value="1"/>
</dbReference>
<keyword evidence="3" id="KW-0735">Signal-anchor</keyword>
<keyword evidence="7" id="KW-0325">Glycoprotein</keyword>
<evidence type="ECO:0000256" key="5">
    <source>
        <dbReference type="ARBA" id="ARBA00023034"/>
    </source>
</evidence>
<keyword evidence="5" id="KW-0333">Golgi apparatus</keyword>
<gene>
    <name evidence="9" type="ORF">LOD99_4528</name>
</gene>
<keyword evidence="6 8" id="KW-0472">Membrane</keyword>
<evidence type="ECO:0000256" key="7">
    <source>
        <dbReference type="ARBA" id="ARBA00023180"/>
    </source>
</evidence>
<dbReference type="EMBL" id="JAKMXF010000300">
    <property type="protein sequence ID" value="KAI6651983.1"/>
    <property type="molecule type" value="Genomic_DNA"/>
</dbReference>
<keyword evidence="2 8" id="KW-0812">Transmembrane</keyword>
<dbReference type="InterPro" id="IPR029044">
    <property type="entry name" value="Nucleotide-diphossugar_trans"/>
</dbReference>
<evidence type="ECO:0000313" key="10">
    <source>
        <dbReference type="Proteomes" id="UP001165289"/>
    </source>
</evidence>
<comment type="caution">
    <text evidence="9">The sequence shown here is derived from an EMBL/GenBank/DDBJ whole genome shotgun (WGS) entry which is preliminary data.</text>
</comment>
<dbReference type="GO" id="GO:0035269">
    <property type="term" value="P:protein O-linked glycosylation via mannose"/>
    <property type="evidence" value="ECO:0007669"/>
    <property type="project" value="TreeGrafter"/>
</dbReference>
<feature type="transmembrane region" description="Helical" evidence="8">
    <location>
        <begin position="7"/>
        <end position="25"/>
    </location>
</feature>
<sequence length="642" mass="74989">MKKKYRTLILIIIPIILIFLIYTKWPKSQPRDITNIDGEVIHIVSVIAGQVSCRTAMPFLKSLLFHRRSGLHLHIITNSPAYTTLSVLFRSWEIEDVEFSFYHLENFEHLLNYIPNSHHSGIFGLSKLIVEEILPITISKVILLDTDIVVIDSLQGLWDLFELMGRNQFIGLVENLSNYYTEKRMFTSLGRGYNTGVMLMDLEKMRAMKWLELWQKEHTLLQEKIGRVQQADQDIINSFLSHYPDYVYQLPCVWNYQISAKSLAKQICNENSYTIVHWNSPSKHELETEIARSVANLYHVYLKLDGNAVKNRIFLEANKKHTNNDLNIAPCAAIHQAGTRVYRTHPYFIPSSETPASNDITLVAQLSMDRLHMLERIAKEWEGHMSIAIYTMDYELEAILMYISECHYLKSRKNISFHIVFRTGDLYPVNYLRNVAMNFSSTDAVFVSDIDFLPMADLDSKLKNWLANENSHSISDMKAYIVPAFETLRYKFSSPDGKSNLIQMWDDGLIDTFRHFEWSRGHAATNYTLWREAISPYRVDWDMDYEPYILLPKKGPIFDTRFVGFGWNKVSFIIELDALNYEFWVLPDVFMIHMPHSPSLDISQFRDKHDYRLCLQEVKDRFLRDLVVRFGTSALKYAQFEG</sequence>
<evidence type="ECO:0000256" key="1">
    <source>
        <dbReference type="ARBA" id="ARBA00004323"/>
    </source>
</evidence>
<evidence type="ECO:0000256" key="3">
    <source>
        <dbReference type="ARBA" id="ARBA00022968"/>
    </source>
</evidence>